<dbReference type="Proteomes" id="UP000007319">
    <property type="component" value="Chromosome"/>
</dbReference>
<feature type="compositionally biased region" description="Basic residues" evidence="1">
    <location>
        <begin position="49"/>
        <end position="63"/>
    </location>
</feature>
<evidence type="ECO:0000313" key="2">
    <source>
        <dbReference type="EMBL" id="CCC99445.1"/>
    </source>
</evidence>
<proteinExistence type="predicted"/>
<gene>
    <name evidence="2" type="ORF">AZOBR_200150</name>
</gene>
<dbReference type="EMBL" id="HE577327">
    <property type="protein sequence ID" value="CCC99445.1"/>
    <property type="molecule type" value="Genomic_DNA"/>
</dbReference>
<feature type="region of interest" description="Disordered" evidence="1">
    <location>
        <begin position="36"/>
        <end position="73"/>
    </location>
</feature>
<reference evidence="2 3" key="1">
    <citation type="journal article" date="2011" name="PLoS Genet.">
        <title>Azospirillum genomes reveal transition of bacteria from aquatic to terrestrial environments.</title>
        <authorList>
            <person name="Wisniewski-Dye F."/>
            <person name="Borziak K."/>
            <person name="Khalsa-Moyers G."/>
            <person name="Alexandre G."/>
            <person name="Sukharnikov L.O."/>
            <person name="Wuichet K."/>
            <person name="Hurst G.B."/>
            <person name="McDonald W.H."/>
            <person name="Robertson J.S."/>
            <person name="Barbe V."/>
            <person name="Calteau A."/>
            <person name="Rouy Z."/>
            <person name="Mangenot S."/>
            <person name="Prigent-Combaret C."/>
            <person name="Normand P."/>
            <person name="Boyer M."/>
            <person name="Siguier P."/>
            <person name="Dessaux Y."/>
            <person name="Elmerich C."/>
            <person name="Condemine G."/>
            <person name="Krishnen G."/>
            <person name="Kennedy I."/>
            <person name="Paterson A.H."/>
            <person name="Gonzalez V."/>
            <person name="Mavingui P."/>
            <person name="Zhulin I.B."/>
        </authorList>
    </citation>
    <scope>NUCLEOTIDE SEQUENCE [LARGE SCALE GENOMIC DNA]</scope>
    <source>
        <strain evidence="2 3">Sp245</strain>
    </source>
</reference>
<protein>
    <submittedName>
        <fullName evidence="2">Uncharacterized protein</fullName>
    </submittedName>
</protein>
<evidence type="ECO:0000313" key="3">
    <source>
        <dbReference type="Proteomes" id="UP000007319"/>
    </source>
</evidence>
<dbReference type="KEGG" id="abs:AZOBR_200150"/>
<organism evidence="2 3">
    <name type="scientific">Azospirillum baldaniorum</name>
    <dbReference type="NCBI Taxonomy" id="1064539"/>
    <lineage>
        <taxon>Bacteria</taxon>
        <taxon>Pseudomonadati</taxon>
        <taxon>Pseudomonadota</taxon>
        <taxon>Alphaproteobacteria</taxon>
        <taxon>Rhodospirillales</taxon>
        <taxon>Azospirillaceae</taxon>
        <taxon>Azospirillum</taxon>
    </lineage>
</organism>
<name>A0A9P1JTF5_9PROT</name>
<keyword evidence="3" id="KW-1185">Reference proteome</keyword>
<accession>A0A9P1JTF5</accession>
<sequence length="95" mass="10338">MPHTLRTPDRMAARMGNAKAHMFCDKLKDWSAAKGRPCGEIRGTPPKTSLRKKLASHSHHGRRAPAGGEGDFATLPVQNLNALRGHTVSSVACRR</sequence>
<dbReference type="AlphaFoldDB" id="A0A9P1JTF5"/>
<evidence type="ECO:0000256" key="1">
    <source>
        <dbReference type="SAM" id="MobiDB-lite"/>
    </source>
</evidence>